<evidence type="ECO:0000313" key="10">
    <source>
        <dbReference type="Proteomes" id="UP000010802"/>
    </source>
</evidence>
<dbReference type="OrthoDB" id="9812702at2"/>
<dbReference type="PATRIC" id="fig|1209989.3.peg.3228"/>
<name>F4LV70_TEPAE</name>
<dbReference type="Gene3D" id="3.30.70.60">
    <property type="match status" value="1"/>
</dbReference>
<dbReference type="SUPFAM" id="SSF54995">
    <property type="entry name" value="Ribosomal protein S6"/>
    <property type="match status" value="1"/>
</dbReference>
<accession>F4LV70</accession>
<gene>
    <name evidence="8 9" type="primary">rpsF</name>
    <name evidence="9" type="ordered locus">TEPIRE1_2826</name>
</gene>
<accession>L0S368</accession>
<dbReference type="PANTHER" id="PTHR21011">
    <property type="entry name" value="MITOCHONDRIAL 28S RIBOSOMAL PROTEIN S6"/>
    <property type="match status" value="1"/>
</dbReference>
<dbReference type="GO" id="GO:0005737">
    <property type="term" value="C:cytoplasm"/>
    <property type="evidence" value="ECO:0007669"/>
    <property type="project" value="UniProtKB-ARBA"/>
</dbReference>
<dbReference type="FunFam" id="3.30.70.60:FF:000002">
    <property type="entry name" value="30S ribosomal protein S6"/>
    <property type="match status" value="1"/>
</dbReference>
<reference evidence="10" key="1">
    <citation type="journal article" date="2013" name="Genome Announc.">
        <title>First genome sequence of a syntrophic acetate-oxidizing bacterium, Tepidanaerobacter acetatoxydans strain Re1.</title>
        <authorList>
            <person name="Manzoor S."/>
            <person name="Bongcam-Rudloff E."/>
            <person name="Schnurer A."/>
            <person name="Muller B."/>
        </authorList>
    </citation>
    <scope>NUCLEOTIDE SEQUENCE [LARGE SCALE GENOMIC DNA]</scope>
    <source>
        <strain evidence="10">Re1</strain>
    </source>
</reference>
<dbReference type="KEGG" id="tep:TepRe1_2619"/>
<sequence length="95" mass="11164">MRQYETVFIIDPEFEADEVKALVEKFKGMIEDQGGEVTEVDEWGKLRLAYPINDKREGHYFLMNFTANPATAQDLERVYKITNGLMRYLIINKEK</sequence>
<dbReference type="InterPro" id="IPR020814">
    <property type="entry name" value="Ribosomal_S6_plastid/chlpt"/>
</dbReference>
<dbReference type="RefSeq" id="WP_013779636.1">
    <property type="nucleotide sequence ID" value="NC_015519.1"/>
</dbReference>
<dbReference type="GO" id="GO:0005840">
    <property type="term" value="C:ribosome"/>
    <property type="evidence" value="ECO:0007669"/>
    <property type="project" value="UniProtKB-KW"/>
</dbReference>
<evidence type="ECO:0000256" key="8">
    <source>
        <dbReference type="HAMAP-Rule" id="MF_00360"/>
    </source>
</evidence>
<dbReference type="eggNOG" id="COG0360">
    <property type="taxonomic scope" value="Bacteria"/>
</dbReference>
<dbReference type="GO" id="GO:0003735">
    <property type="term" value="F:structural constituent of ribosome"/>
    <property type="evidence" value="ECO:0007669"/>
    <property type="project" value="InterPro"/>
</dbReference>
<evidence type="ECO:0000313" key="9">
    <source>
        <dbReference type="EMBL" id="CCP27700.1"/>
    </source>
</evidence>
<keyword evidence="10" id="KW-1185">Reference proteome</keyword>
<evidence type="ECO:0000256" key="2">
    <source>
        <dbReference type="ARBA" id="ARBA00022730"/>
    </source>
</evidence>
<dbReference type="InterPro" id="IPR035980">
    <property type="entry name" value="Ribosomal_bS6_sf"/>
</dbReference>
<dbReference type="GO" id="GO:1990904">
    <property type="term" value="C:ribonucleoprotein complex"/>
    <property type="evidence" value="ECO:0007669"/>
    <property type="project" value="UniProtKB-KW"/>
</dbReference>
<dbReference type="Proteomes" id="UP000010802">
    <property type="component" value="Chromosome"/>
</dbReference>
<evidence type="ECO:0000256" key="7">
    <source>
        <dbReference type="ARBA" id="ARBA00035294"/>
    </source>
</evidence>
<evidence type="ECO:0000256" key="5">
    <source>
        <dbReference type="ARBA" id="ARBA00023274"/>
    </source>
</evidence>
<keyword evidence="4 8" id="KW-0689">Ribosomal protein</keyword>
<evidence type="ECO:0000256" key="3">
    <source>
        <dbReference type="ARBA" id="ARBA00022884"/>
    </source>
</evidence>
<dbReference type="InterPro" id="IPR014717">
    <property type="entry name" value="Transl_elong_EF1B/ribsomal_bS6"/>
</dbReference>
<dbReference type="NCBIfam" id="TIGR00166">
    <property type="entry name" value="S6"/>
    <property type="match status" value="1"/>
</dbReference>
<dbReference type="Pfam" id="PF01250">
    <property type="entry name" value="Ribosomal_S6"/>
    <property type="match status" value="1"/>
</dbReference>
<proteinExistence type="inferred from homology"/>
<dbReference type="HOGENOM" id="CLU_113441_5_1_9"/>
<dbReference type="HAMAP" id="MF_00360">
    <property type="entry name" value="Ribosomal_bS6"/>
    <property type="match status" value="1"/>
</dbReference>
<organism evidence="9 10">
    <name type="scientific">Tepidanaerobacter acetatoxydans (strain DSM 21804 / JCM 16047 / Re1)</name>
    <dbReference type="NCBI Taxonomy" id="1209989"/>
    <lineage>
        <taxon>Bacteria</taxon>
        <taxon>Bacillati</taxon>
        <taxon>Bacillota</taxon>
        <taxon>Clostridia</taxon>
        <taxon>Thermosediminibacterales</taxon>
        <taxon>Tepidanaerobacteraceae</taxon>
        <taxon>Tepidanaerobacter</taxon>
    </lineage>
</organism>
<dbReference type="EMBL" id="HF563609">
    <property type="protein sequence ID" value="CCP27700.1"/>
    <property type="molecule type" value="Genomic_DNA"/>
</dbReference>
<dbReference type="GO" id="GO:0006412">
    <property type="term" value="P:translation"/>
    <property type="evidence" value="ECO:0007669"/>
    <property type="project" value="UniProtKB-UniRule"/>
</dbReference>
<evidence type="ECO:0000256" key="1">
    <source>
        <dbReference type="ARBA" id="ARBA00009512"/>
    </source>
</evidence>
<keyword evidence="5 8" id="KW-0687">Ribonucleoprotein</keyword>
<evidence type="ECO:0000256" key="4">
    <source>
        <dbReference type="ARBA" id="ARBA00022980"/>
    </source>
</evidence>
<protein>
    <recommendedName>
        <fullName evidence="7 8">Small ribosomal subunit protein bS6</fullName>
    </recommendedName>
</protein>
<keyword evidence="2 8" id="KW-0699">rRNA-binding</keyword>
<dbReference type="InterPro" id="IPR000529">
    <property type="entry name" value="Ribosomal_bS6"/>
</dbReference>
<comment type="similarity">
    <text evidence="1 8">Belongs to the bacterial ribosomal protein bS6 family.</text>
</comment>
<dbReference type="AlphaFoldDB" id="F4LV70"/>
<keyword evidence="3 8" id="KW-0694">RNA-binding</keyword>
<dbReference type="CDD" id="cd00473">
    <property type="entry name" value="bS6"/>
    <property type="match status" value="1"/>
</dbReference>
<evidence type="ECO:0000256" key="6">
    <source>
        <dbReference type="ARBA" id="ARBA00035104"/>
    </source>
</evidence>
<dbReference type="KEGG" id="tae:TepiRe1_2826"/>
<dbReference type="STRING" id="1209989.TepRe1_2619"/>
<dbReference type="PANTHER" id="PTHR21011:SF1">
    <property type="entry name" value="SMALL RIBOSOMAL SUBUNIT PROTEIN BS6M"/>
    <property type="match status" value="1"/>
</dbReference>
<comment type="function">
    <text evidence="6 8">Binds together with bS18 to 16S ribosomal RNA.</text>
</comment>
<dbReference type="GO" id="GO:0070181">
    <property type="term" value="F:small ribosomal subunit rRNA binding"/>
    <property type="evidence" value="ECO:0007669"/>
    <property type="project" value="TreeGrafter"/>
</dbReference>